<accession>A0A0H1BJX6</accession>
<evidence type="ECO:0000313" key="1">
    <source>
        <dbReference type="EMBL" id="KLJ11675.1"/>
    </source>
</evidence>
<sequence length="147" mass="17276">MCVREDGTIPPFYDAYVREVQETIQRNARLEFEAIWREHEETGLPRSMLSDKLSLAITKLDEELQKTELWDNTILREDVLRDALPKLLLEKIGLETILERVPSNYLRSIFGSYLASRFVYEYGSSPSQFSFFDFMSKRTAKLIDQQK</sequence>
<name>A0A0H1BJX6_9EURO</name>
<gene>
    <name evidence="1" type="ORF">EMPG_13159</name>
</gene>
<dbReference type="STRING" id="2060906.A0A0H1BJX6"/>
<dbReference type="OrthoDB" id="184415at2759"/>
<dbReference type="Proteomes" id="UP000053573">
    <property type="component" value="Unassembled WGS sequence"/>
</dbReference>
<dbReference type="EMBL" id="LDEV01001433">
    <property type="protein sequence ID" value="KLJ11675.1"/>
    <property type="molecule type" value="Genomic_DNA"/>
</dbReference>
<keyword evidence="2" id="KW-1185">Reference proteome</keyword>
<protein>
    <submittedName>
        <fullName evidence="1">Glutamate dehydrogenase</fullName>
    </submittedName>
</protein>
<reference evidence="2" key="1">
    <citation type="journal article" date="2015" name="PLoS Genet.">
        <title>The dynamic genome and transcriptome of the human fungal pathogen Blastomyces and close relative Emmonsia.</title>
        <authorList>
            <person name="Munoz J.F."/>
            <person name="Gauthier G.M."/>
            <person name="Desjardins C.A."/>
            <person name="Gallo J.E."/>
            <person name="Holder J."/>
            <person name="Sullivan T.D."/>
            <person name="Marty A.J."/>
            <person name="Carmen J.C."/>
            <person name="Chen Z."/>
            <person name="Ding L."/>
            <person name="Gujja S."/>
            <person name="Magrini V."/>
            <person name="Misas E."/>
            <person name="Mitreva M."/>
            <person name="Priest M."/>
            <person name="Saif S."/>
            <person name="Whiston E.A."/>
            <person name="Young S."/>
            <person name="Zeng Q."/>
            <person name="Goldman W.E."/>
            <person name="Mardis E.R."/>
            <person name="Taylor J.W."/>
            <person name="McEwen J.G."/>
            <person name="Clay O.K."/>
            <person name="Klein B.S."/>
            <person name="Cuomo C.A."/>
        </authorList>
    </citation>
    <scope>NUCLEOTIDE SEQUENCE [LARGE SCALE GENOMIC DNA]</scope>
    <source>
        <strain evidence="2">UAMH 139</strain>
    </source>
</reference>
<comment type="caution">
    <text evidence="1">The sequence shown here is derived from an EMBL/GenBank/DDBJ whole genome shotgun (WGS) entry which is preliminary data.</text>
</comment>
<organism evidence="1 2">
    <name type="scientific">Blastomyces silverae</name>
    <dbReference type="NCBI Taxonomy" id="2060906"/>
    <lineage>
        <taxon>Eukaryota</taxon>
        <taxon>Fungi</taxon>
        <taxon>Dikarya</taxon>
        <taxon>Ascomycota</taxon>
        <taxon>Pezizomycotina</taxon>
        <taxon>Eurotiomycetes</taxon>
        <taxon>Eurotiomycetidae</taxon>
        <taxon>Onygenales</taxon>
        <taxon>Ajellomycetaceae</taxon>
        <taxon>Blastomyces</taxon>
    </lineage>
</organism>
<dbReference type="AlphaFoldDB" id="A0A0H1BJX6"/>
<proteinExistence type="predicted"/>
<evidence type="ECO:0000313" key="2">
    <source>
        <dbReference type="Proteomes" id="UP000053573"/>
    </source>
</evidence>